<comment type="caution">
    <text evidence="6">The sequence shown here is derived from an EMBL/GenBank/DDBJ whole genome shotgun (WGS) entry which is preliminary data.</text>
</comment>
<dbReference type="Pfam" id="PF12551">
    <property type="entry name" value="PHBC_N"/>
    <property type="match status" value="1"/>
</dbReference>
<dbReference type="InterPro" id="IPR010941">
    <property type="entry name" value="PhaC_N"/>
</dbReference>
<name>A0A2S7KAQ2_9PROT</name>
<dbReference type="OrthoDB" id="7208816at2"/>
<evidence type="ECO:0000256" key="2">
    <source>
        <dbReference type="ARBA" id="ARBA00023315"/>
    </source>
</evidence>
<accession>A0A2S7KAQ2</accession>
<dbReference type="InterPro" id="IPR051321">
    <property type="entry name" value="PHA/PHB_synthase"/>
</dbReference>
<dbReference type="AlphaFoldDB" id="A0A2S7KAQ2"/>
<sequence>MANAGNVVPYKTAAAKDRAKDAKRASEPHWPQPPHSYMPSALPFPRWSDDSYASTAFFELADRSVDAMIGRYTYGLSPSALMGLYIDWSMGLAFAPGKRAQLIDKFFRKNQKFFSYLLQYMSGEEPAPCIDPLEQDRRFRSENWQKPPFNFFYQAFLFNQQWWHNATTGIKGVTPAEENAIEFTARQLLDIFAPSNFLLTNPDILQKTMETGGANLFQGWKNFVEDWNRAVAGHGPVGGEEYAVGENLGVTPGKVVYRNALMELIQYEPATKDVYAEPVLITPAWIMKYYILDLSPHNSMVKYLVDQGHTVFMISWKNPDAADRDKGMDDYMTLGPLAALDAIDAIMPGRQVHGVGYCLGGTLLSIAAAFLDRDNKSPFKSLSFLAAQFDFEEAGELMLFINEKQLSFLENIMWEQGFLDTKQMAGTFQLLRSNDLIWSRMQREYLMGERQSMNDLMAWNADATRMPFRMHSEYLRRLFLNNDLTEGHYYVDGRPVLINEIRPPIFAVGTEKDHVAPWRSVYKWNLFADTEVTFLLTNGGHNAGIVSEPGHHHRHYQMATRQDHDSYVDPDLWASQTPTEEGSWWPAWAAWLAERSSKERVAPPPLGAPEKGYEPLCDAPGQYVFGE</sequence>
<keyword evidence="1" id="KW-0808">Transferase</keyword>
<dbReference type="GO" id="GO:0016746">
    <property type="term" value="F:acyltransferase activity"/>
    <property type="evidence" value="ECO:0007669"/>
    <property type="project" value="UniProtKB-KW"/>
</dbReference>
<evidence type="ECO:0000313" key="7">
    <source>
        <dbReference type="Proteomes" id="UP000239504"/>
    </source>
</evidence>
<evidence type="ECO:0000259" key="5">
    <source>
        <dbReference type="Pfam" id="PF12551"/>
    </source>
</evidence>
<feature type="compositionally biased region" description="Basic and acidic residues" evidence="3">
    <location>
        <begin position="14"/>
        <end position="27"/>
    </location>
</feature>
<proteinExistence type="predicted"/>
<feature type="domain" description="Poly-beta-hydroxybutyrate polymerase N-terminal" evidence="5">
    <location>
        <begin position="58"/>
        <end position="98"/>
    </location>
</feature>
<organism evidence="6 7">
    <name type="scientific">Hyphococcus luteus</name>
    <dbReference type="NCBI Taxonomy" id="2058213"/>
    <lineage>
        <taxon>Bacteria</taxon>
        <taxon>Pseudomonadati</taxon>
        <taxon>Pseudomonadota</taxon>
        <taxon>Alphaproteobacteria</taxon>
        <taxon>Parvularculales</taxon>
        <taxon>Parvularculaceae</taxon>
        <taxon>Hyphococcus</taxon>
    </lineage>
</organism>
<dbReference type="Gene3D" id="3.40.50.1820">
    <property type="entry name" value="alpha/beta hydrolase"/>
    <property type="match status" value="1"/>
</dbReference>
<keyword evidence="2" id="KW-0012">Acyltransferase</keyword>
<dbReference type="RefSeq" id="WP_104828250.1">
    <property type="nucleotide sequence ID" value="NZ_PJCH01000001.1"/>
</dbReference>
<dbReference type="Proteomes" id="UP000239504">
    <property type="component" value="Unassembled WGS sequence"/>
</dbReference>
<evidence type="ECO:0000259" key="4">
    <source>
        <dbReference type="Pfam" id="PF07167"/>
    </source>
</evidence>
<dbReference type="EMBL" id="PJCH01000001">
    <property type="protein sequence ID" value="PQA89548.1"/>
    <property type="molecule type" value="Genomic_DNA"/>
</dbReference>
<protein>
    <submittedName>
        <fullName evidence="6">Poly-beta-hydroxybutyrate polymerase</fullName>
    </submittedName>
</protein>
<evidence type="ECO:0000313" key="6">
    <source>
        <dbReference type="EMBL" id="PQA89548.1"/>
    </source>
</evidence>
<dbReference type="PANTHER" id="PTHR36837:SF5">
    <property type="entry name" value="POLY-3-HYDROXYBUTYRATE SYNTHASE"/>
    <property type="match status" value="1"/>
</dbReference>
<dbReference type="GO" id="GO:0042619">
    <property type="term" value="P:poly-hydroxybutyrate biosynthetic process"/>
    <property type="evidence" value="ECO:0007669"/>
    <property type="project" value="InterPro"/>
</dbReference>
<dbReference type="InterPro" id="IPR022211">
    <property type="entry name" value="PHBC_N"/>
</dbReference>
<keyword evidence="7" id="KW-1185">Reference proteome</keyword>
<dbReference type="PANTHER" id="PTHR36837">
    <property type="entry name" value="POLY(3-HYDROXYALKANOATE) POLYMERASE SUBUNIT PHAC"/>
    <property type="match status" value="1"/>
</dbReference>
<gene>
    <name evidence="6" type="ORF">CW354_01360</name>
</gene>
<dbReference type="Pfam" id="PF07167">
    <property type="entry name" value="PhaC_N"/>
    <property type="match status" value="1"/>
</dbReference>
<evidence type="ECO:0000256" key="3">
    <source>
        <dbReference type="SAM" id="MobiDB-lite"/>
    </source>
</evidence>
<reference evidence="6 7" key="1">
    <citation type="submission" date="2017-12" db="EMBL/GenBank/DDBJ databases">
        <authorList>
            <person name="Hurst M.R.H."/>
        </authorList>
    </citation>
    <scope>NUCLEOTIDE SEQUENCE [LARGE SCALE GENOMIC DNA]</scope>
    <source>
        <strain evidence="6 7">SY-3-19</strain>
    </source>
</reference>
<dbReference type="SUPFAM" id="SSF53474">
    <property type="entry name" value="alpha/beta-Hydrolases"/>
    <property type="match status" value="1"/>
</dbReference>
<feature type="domain" description="Poly-beta-hydroxybutyrate polymerase N-terminal" evidence="4">
    <location>
        <begin position="135"/>
        <end position="304"/>
    </location>
</feature>
<evidence type="ECO:0000256" key="1">
    <source>
        <dbReference type="ARBA" id="ARBA00022679"/>
    </source>
</evidence>
<dbReference type="InterPro" id="IPR029058">
    <property type="entry name" value="AB_hydrolase_fold"/>
</dbReference>
<feature type="region of interest" description="Disordered" evidence="3">
    <location>
        <begin position="12"/>
        <end position="36"/>
    </location>
</feature>